<dbReference type="OrthoDB" id="8854455at2"/>
<sequence>MSLHTFVSSSPAAQARHILALTAMAWRIAPASPHEVARRAPHGHVPLRVRRRQHAVTLAALLPHSW</sequence>
<evidence type="ECO:0000313" key="2">
    <source>
        <dbReference type="Proteomes" id="UP000265619"/>
    </source>
</evidence>
<comment type="caution">
    <text evidence="1">The sequence shown here is derived from an EMBL/GenBank/DDBJ whole genome shotgun (WGS) entry which is preliminary data.</text>
</comment>
<gene>
    <name evidence="1" type="ORF">D3H34_01545</name>
</gene>
<organism evidence="1 2">
    <name type="scientific">Acidovorax cavernicola</name>
    <dbReference type="NCBI Taxonomy" id="1675792"/>
    <lineage>
        <taxon>Bacteria</taxon>
        <taxon>Pseudomonadati</taxon>
        <taxon>Pseudomonadota</taxon>
        <taxon>Betaproteobacteria</taxon>
        <taxon>Burkholderiales</taxon>
        <taxon>Comamonadaceae</taxon>
        <taxon>Acidovorax</taxon>
    </lineage>
</organism>
<keyword evidence="2" id="KW-1185">Reference proteome</keyword>
<protein>
    <submittedName>
        <fullName evidence="1">Uncharacterized protein</fullName>
    </submittedName>
</protein>
<proteinExistence type="predicted"/>
<dbReference type="EMBL" id="QXMN01000001">
    <property type="protein sequence ID" value="RIX85244.1"/>
    <property type="molecule type" value="Genomic_DNA"/>
</dbReference>
<dbReference type="RefSeq" id="WP_119551552.1">
    <property type="nucleotide sequence ID" value="NZ_QXMN01000001.1"/>
</dbReference>
<dbReference type="Proteomes" id="UP000265619">
    <property type="component" value="Unassembled WGS sequence"/>
</dbReference>
<accession>A0A9X8GXX4</accession>
<dbReference type="AlphaFoldDB" id="A0A9X8GXX4"/>
<name>A0A9X8GXX4_9BURK</name>
<reference evidence="1 2" key="1">
    <citation type="submission" date="2018-09" db="EMBL/GenBank/DDBJ databases">
        <title>Acidovorax cavernicola nov. sp. isolated from Gruta de las Maravillas (Aracena, Spain).</title>
        <authorList>
            <person name="Jurado V."/>
            <person name="Gutierrez-Patricio S."/>
            <person name="Gonzalez-Pimentel J.L."/>
            <person name="Miller A.Z."/>
            <person name="Laiz L."/>
            <person name="Saiz-Jimenez C."/>
        </authorList>
    </citation>
    <scope>NUCLEOTIDE SEQUENCE [LARGE SCALE GENOMIC DNA]</scope>
    <source>
        <strain evidence="1 2">1011MAR4D40.2</strain>
    </source>
</reference>
<evidence type="ECO:0000313" key="1">
    <source>
        <dbReference type="EMBL" id="RIX85244.1"/>
    </source>
</evidence>